<proteinExistence type="predicted"/>
<evidence type="ECO:0008006" key="3">
    <source>
        <dbReference type="Google" id="ProtNLM"/>
    </source>
</evidence>
<dbReference type="InterPro" id="IPR018988">
    <property type="entry name" value="DUF2000"/>
</dbReference>
<organism evidence="1 2">
    <name type="scientific">Caballeronia sordidicola</name>
    <name type="common">Burkholderia sordidicola</name>
    <dbReference type="NCBI Taxonomy" id="196367"/>
    <lineage>
        <taxon>Bacteria</taxon>
        <taxon>Pseudomonadati</taxon>
        <taxon>Pseudomonadota</taxon>
        <taxon>Betaproteobacteria</taxon>
        <taxon>Burkholderiales</taxon>
        <taxon>Burkholderiaceae</taxon>
        <taxon>Caballeronia</taxon>
    </lineage>
</organism>
<dbReference type="PIRSF" id="PIRSF033736">
    <property type="entry name" value="UCP033763"/>
    <property type="match status" value="1"/>
</dbReference>
<dbReference type="InterPro" id="IPR023476">
    <property type="entry name" value="Pep_tRNA_hydro_II_dom_sf"/>
</dbReference>
<sequence length="161" mass="16792">MFSTMSFRRNALLVQNESIGASAAQTPAEPERCVIVVDEALAPGKASNAAAVVAFTLGQRHSHLVGEPLRELDGTTHPGLIPIGIPVLKATSAQLSALRLKSLPHCDVVDFPVQGQTTTDYAAFLSVVSSLPGESLHYLAVGLVGPRKKVGKLVGGLALFA</sequence>
<dbReference type="Proteomes" id="UP000054893">
    <property type="component" value="Unassembled WGS sequence"/>
</dbReference>
<dbReference type="InterPro" id="IPR017021">
    <property type="entry name" value="UCP033763"/>
</dbReference>
<protein>
    <recommendedName>
        <fullName evidence="3">DUF2000 domain-containing protein</fullName>
    </recommendedName>
</protein>
<dbReference type="AlphaFoldDB" id="A0A158FP89"/>
<dbReference type="Pfam" id="PF09391">
    <property type="entry name" value="DUF2000"/>
    <property type="match status" value="1"/>
</dbReference>
<dbReference type="Gene3D" id="3.40.1490.10">
    <property type="entry name" value="Bit1"/>
    <property type="match status" value="1"/>
</dbReference>
<reference evidence="1 2" key="1">
    <citation type="submission" date="2016-01" db="EMBL/GenBank/DDBJ databases">
        <authorList>
            <person name="Oliw E.H."/>
        </authorList>
    </citation>
    <scope>NUCLEOTIDE SEQUENCE [LARGE SCALE GENOMIC DNA]</scope>
    <source>
        <strain evidence="1">LMG 22029</strain>
    </source>
</reference>
<name>A0A158FP89_CABSO</name>
<dbReference type="EMBL" id="FCOC02000003">
    <property type="protein sequence ID" value="SAL21678.1"/>
    <property type="molecule type" value="Genomic_DNA"/>
</dbReference>
<evidence type="ECO:0000313" key="2">
    <source>
        <dbReference type="Proteomes" id="UP000054893"/>
    </source>
</evidence>
<dbReference type="SUPFAM" id="SSF102462">
    <property type="entry name" value="Peptidyl-tRNA hydrolase II"/>
    <property type="match status" value="1"/>
</dbReference>
<accession>A0A158FP89</accession>
<evidence type="ECO:0000313" key="1">
    <source>
        <dbReference type="EMBL" id="SAL21678.1"/>
    </source>
</evidence>
<gene>
    <name evidence="1" type="ORF">AWB64_01610</name>
</gene>